<dbReference type="RefSeq" id="WP_187793527.1">
    <property type="nucleotide sequence ID" value="NZ_JACOQL010000003.1"/>
</dbReference>
<name>A0A926GDA3_9RHOB</name>
<keyword evidence="4" id="KW-1185">Reference proteome</keyword>
<proteinExistence type="predicted"/>
<feature type="domain" description="Cell wall hydrolase SleB" evidence="2">
    <location>
        <begin position="110"/>
        <end position="212"/>
    </location>
</feature>
<protein>
    <submittedName>
        <fullName evidence="3">Cell wall hydrolase</fullName>
    </submittedName>
</protein>
<dbReference type="Pfam" id="PF07486">
    <property type="entry name" value="Hydrolase_2"/>
    <property type="match status" value="1"/>
</dbReference>
<comment type="caution">
    <text evidence="3">The sequence shown here is derived from an EMBL/GenBank/DDBJ whole genome shotgun (WGS) entry which is preliminary data.</text>
</comment>
<dbReference type="GO" id="GO:0016787">
    <property type="term" value="F:hydrolase activity"/>
    <property type="evidence" value="ECO:0007669"/>
    <property type="project" value="UniProtKB-KW"/>
</dbReference>
<dbReference type="Gene3D" id="1.10.10.2520">
    <property type="entry name" value="Cell wall hydrolase SleB, domain 1"/>
    <property type="match status" value="1"/>
</dbReference>
<evidence type="ECO:0000256" key="1">
    <source>
        <dbReference type="SAM" id="SignalP"/>
    </source>
</evidence>
<sequence>MKTLLKRFAPVCLCATAALTFASAAANAGGNGSLFSSDAGIFGAASNAMELPRPKPLLYTDAEPVKVENLVIDEDYDAPDAKLFLASTRTQFSEQDLNCLSEAVYHEARGESSQGQAAVAEVILNRVDSRAFPRTVCGVVNQPSQFSYTIGGPKPIRNKAAYMRARNIAENALAGAPRVLTGGATYFHTPAVRPAWSHRFQRTARIGQHIFYRRGGQRVASN</sequence>
<evidence type="ECO:0000313" key="4">
    <source>
        <dbReference type="Proteomes" id="UP000608594"/>
    </source>
</evidence>
<dbReference type="EMBL" id="JACOQL010000003">
    <property type="protein sequence ID" value="MBC9247020.1"/>
    <property type="molecule type" value="Genomic_DNA"/>
</dbReference>
<dbReference type="InterPro" id="IPR011105">
    <property type="entry name" value="Cell_wall_hydrolase_SleB"/>
</dbReference>
<feature type="signal peptide" evidence="1">
    <location>
        <begin position="1"/>
        <end position="28"/>
    </location>
</feature>
<gene>
    <name evidence="3" type="ORF">H4P12_09880</name>
</gene>
<evidence type="ECO:0000259" key="2">
    <source>
        <dbReference type="Pfam" id="PF07486"/>
    </source>
</evidence>
<accession>A0A926GDA3</accession>
<reference evidence="3" key="1">
    <citation type="submission" date="2020-08" db="EMBL/GenBank/DDBJ databases">
        <title>Paracoccus amoyensis sp. nov., isolated from the surface seawater at coast of Xiamen, Fujian.</title>
        <authorList>
            <person name="Lyu L."/>
        </authorList>
    </citation>
    <scope>NUCLEOTIDE SEQUENCE</scope>
    <source>
        <strain evidence="3">11-3</strain>
    </source>
</reference>
<dbReference type="Proteomes" id="UP000608594">
    <property type="component" value="Unassembled WGS sequence"/>
</dbReference>
<evidence type="ECO:0000313" key="3">
    <source>
        <dbReference type="EMBL" id="MBC9247020.1"/>
    </source>
</evidence>
<keyword evidence="3" id="KW-0378">Hydrolase</keyword>
<keyword evidence="1" id="KW-0732">Signal</keyword>
<dbReference type="InterPro" id="IPR042047">
    <property type="entry name" value="SleB_dom1"/>
</dbReference>
<feature type="chain" id="PRO_5037119018" evidence="1">
    <location>
        <begin position="29"/>
        <end position="222"/>
    </location>
</feature>
<dbReference type="AlphaFoldDB" id="A0A926GDA3"/>
<organism evidence="3 4">
    <name type="scientific">Paracoccus amoyensis</name>
    <dbReference type="NCBI Taxonomy" id="2760093"/>
    <lineage>
        <taxon>Bacteria</taxon>
        <taxon>Pseudomonadati</taxon>
        <taxon>Pseudomonadota</taxon>
        <taxon>Alphaproteobacteria</taxon>
        <taxon>Rhodobacterales</taxon>
        <taxon>Paracoccaceae</taxon>
        <taxon>Paracoccus</taxon>
    </lineage>
</organism>